<feature type="region of interest" description="Disordered" evidence="1">
    <location>
        <begin position="77"/>
        <end position="98"/>
    </location>
</feature>
<evidence type="ECO:0000313" key="4">
    <source>
        <dbReference type="WBParaSite" id="GPUH_0000936501-mRNA-1"/>
    </source>
</evidence>
<evidence type="ECO:0000313" key="2">
    <source>
        <dbReference type="EMBL" id="VDK71299.1"/>
    </source>
</evidence>
<keyword evidence="3" id="KW-1185">Reference proteome</keyword>
<reference evidence="2 3" key="2">
    <citation type="submission" date="2018-11" db="EMBL/GenBank/DDBJ databases">
        <authorList>
            <consortium name="Pathogen Informatics"/>
        </authorList>
    </citation>
    <scope>NUCLEOTIDE SEQUENCE [LARGE SCALE GENOMIC DNA]</scope>
</reference>
<evidence type="ECO:0000256" key="1">
    <source>
        <dbReference type="SAM" id="MobiDB-lite"/>
    </source>
</evidence>
<accession>A0A183DKW3</accession>
<sequence length="119" mass="13528">MEELNYGRTGNVGGYYDEHVRFASVKQRPYPSRRISAKELEERMGRQGLSQFQPVVIQEDVIQNGSGLKFNSVNDLKRRQKQRNGLPRTIPPPDLGYDHHYAAPLKSFTSSPGMANFGF</sequence>
<proteinExistence type="predicted"/>
<gene>
    <name evidence="2" type="ORF">GPUH_LOCUS9354</name>
</gene>
<organism evidence="4">
    <name type="scientific">Gongylonema pulchrum</name>
    <dbReference type="NCBI Taxonomy" id="637853"/>
    <lineage>
        <taxon>Eukaryota</taxon>
        <taxon>Metazoa</taxon>
        <taxon>Ecdysozoa</taxon>
        <taxon>Nematoda</taxon>
        <taxon>Chromadorea</taxon>
        <taxon>Rhabditida</taxon>
        <taxon>Spirurina</taxon>
        <taxon>Spiruromorpha</taxon>
        <taxon>Spiruroidea</taxon>
        <taxon>Gongylonematidae</taxon>
        <taxon>Gongylonema</taxon>
    </lineage>
</organism>
<dbReference type="Proteomes" id="UP000271098">
    <property type="component" value="Unassembled WGS sequence"/>
</dbReference>
<protein>
    <submittedName>
        <fullName evidence="2 4">Uncharacterized protein</fullName>
    </submittedName>
</protein>
<evidence type="ECO:0000313" key="3">
    <source>
        <dbReference type="Proteomes" id="UP000271098"/>
    </source>
</evidence>
<name>A0A183DKW3_9BILA</name>
<dbReference type="WBParaSite" id="GPUH_0000936501-mRNA-1">
    <property type="protein sequence ID" value="GPUH_0000936501-mRNA-1"/>
    <property type="gene ID" value="GPUH_0000936501"/>
</dbReference>
<dbReference type="EMBL" id="UYRT01030313">
    <property type="protein sequence ID" value="VDK71299.1"/>
    <property type="molecule type" value="Genomic_DNA"/>
</dbReference>
<reference evidence="4" key="1">
    <citation type="submission" date="2016-06" db="UniProtKB">
        <authorList>
            <consortium name="WormBaseParasite"/>
        </authorList>
    </citation>
    <scope>IDENTIFICATION</scope>
</reference>
<dbReference type="AlphaFoldDB" id="A0A183DKW3"/>
<dbReference type="OrthoDB" id="445896at2759"/>